<dbReference type="STRING" id="226910.UCMB321_1271"/>
<comment type="caution">
    <text evidence="2">The sequence shown here is derived from an EMBL/GenBank/DDBJ whole genome shotgun (WGS) entry which is preliminary data.</text>
</comment>
<dbReference type="EMBL" id="JXDG01000012">
    <property type="protein sequence ID" value="KIH84943.1"/>
    <property type="molecule type" value="Genomic_DNA"/>
</dbReference>
<feature type="domain" description="DUF4166" evidence="1">
    <location>
        <begin position="16"/>
        <end position="173"/>
    </location>
</feature>
<dbReference type="Proteomes" id="UP000031535">
    <property type="component" value="Unassembled WGS sequence"/>
</dbReference>
<evidence type="ECO:0000259" key="1">
    <source>
        <dbReference type="Pfam" id="PF13761"/>
    </source>
</evidence>
<dbReference type="Pfam" id="PF13761">
    <property type="entry name" value="DUF4166"/>
    <property type="match status" value="1"/>
</dbReference>
<evidence type="ECO:0000313" key="3">
    <source>
        <dbReference type="Proteomes" id="UP000031535"/>
    </source>
</evidence>
<evidence type="ECO:0000313" key="2">
    <source>
        <dbReference type="EMBL" id="KIH84943.1"/>
    </source>
</evidence>
<dbReference type="AlphaFoldDB" id="A0A0C2F1M5"/>
<gene>
    <name evidence="2" type="ORF">UCMB321_1271</name>
</gene>
<organism evidence="2 3">
    <name type="scientific">Pseudomonas batumici</name>
    <dbReference type="NCBI Taxonomy" id="226910"/>
    <lineage>
        <taxon>Bacteria</taxon>
        <taxon>Pseudomonadati</taxon>
        <taxon>Pseudomonadota</taxon>
        <taxon>Gammaproteobacteria</taxon>
        <taxon>Pseudomonadales</taxon>
        <taxon>Pseudomonadaceae</taxon>
        <taxon>Pseudomonas</taxon>
    </lineage>
</organism>
<reference evidence="2 3" key="1">
    <citation type="submission" date="2015-01" db="EMBL/GenBank/DDBJ databases">
        <title>Complete genome of Pseudomonas batumici UCM B-321 producer of the batumin antibiotic with strong antistaphilococcal and potential anticancer activity.</title>
        <authorList>
            <person name="Klochko V.V."/>
            <person name="Zelena L.B."/>
            <person name="Elena K.A."/>
            <person name="Reva O.N."/>
        </authorList>
    </citation>
    <scope>NUCLEOTIDE SEQUENCE [LARGE SCALE GENOMIC DNA]</scope>
    <source>
        <strain evidence="2 3">UCM B-321</strain>
    </source>
</reference>
<proteinExistence type="predicted"/>
<accession>A0A0C2F1M5</accession>
<keyword evidence="3" id="KW-1185">Reference proteome</keyword>
<dbReference type="OrthoDB" id="528778at2"/>
<name>A0A0C2F1M5_9PSED</name>
<sequence>MKSLYQQILTEDFAKLAPVLQALHGAQGAQVQGTLAVGWTRAFWPRLLPLLARMPAASPAASCRVDIAPATRTSERWQRVIGGRAMNSLMQAGTGAVIVEHVGPIAAPLSTWVDAEGGLHQRCERVVLRGLGWPVPGLTISASEQPIDARRYHCRVKVDLARFGTLIHYNGVLSLVEPTFSSTQTENP</sequence>
<dbReference type="InterPro" id="IPR025311">
    <property type="entry name" value="DUF4166"/>
</dbReference>
<dbReference type="PATRIC" id="fig|226910.6.peg.1262"/>
<protein>
    <recommendedName>
        <fullName evidence="1">DUF4166 domain-containing protein</fullName>
    </recommendedName>
</protein>
<dbReference type="RefSeq" id="WP_040064697.1">
    <property type="nucleotide sequence ID" value="NZ_JXDG01000012.1"/>
</dbReference>